<keyword evidence="2" id="KW-0456">Lyase</keyword>
<accession>A0ABP9YYC2</accession>
<sequence length="154" mass="17271">MIIDLPDASSELQLGWFSVDAANKIKVRYIIKKPEKDNNIDCLLKKLNTAKLISIRNNDVNQRDPNIFKANPCTVNENLDVFTDNQCSITKLKSHHGFNYAVVSIGALLMVSIVMINAEDEKELEKGREMGYFQYGGSTVIVVSPRIQLDGVKI</sequence>
<name>A0ABP9YYC2_9FUNG</name>
<protein>
    <submittedName>
        <fullName evidence="3">Uncharacterized protein</fullName>
    </submittedName>
</protein>
<proteinExistence type="predicted"/>
<keyword evidence="4" id="KW-1185">Reference proteome</keyword>
<gene>
    <name evidence="3" type="ORF">MFLAVUS_005307</name>
</gene>
<dbReference type="Proteomes" id="UP001473302">
    <property type="component" value="Unassembled WGS sequence"/>
</dbReference>
<evidence type="ECO:0000313" key="4">
    <source>
        <dbReference type="Proteomes" id="UP001473302"/>
    </source>
</evidence>
<evidence type="ECO:0000256" key="2">
    <source>
        <dbReference type="ARBA" id="ARBA00023239"/>
    </source>
</evidence>
<evidence type="ECO:0000313" key="3">
    <source>
        <dbReference type="EMBL" id="GAA5811861.1"/>
    </source>
</evidence>
<comment type="caution">
    <text evidence="3">The sequence shown here is derived from an EMBL/GenBank/DDBJ whole genome shotgun (WGS) entry which is preliminary data.</text>
</comment>
<reference evidence="3 4" key="1">
    <citation type="submission" date="2024-04" db="EMBL/GenBank/DDBJ databases">
        <title>genome sequences of Mucor flavus KT1a and Helicostylum pulchrum KT1b strains isolated from the surface of a dry-aged beef.</title>
        <authorList>
            <person name="Toyotome T."/>
            <person name="Hosono M."/>
            <person name="Torimaru M."/>
            <person name="Fukuda K."/>
            <person name="Mikami N."/>
        </authorList>
    </citation>
    <scope>NUCLEOTIDE SEQUENCE [LARGE SCALE GENOMIC DNA]</scope>
    <source>
        <strain evidence="3 4">KT1a</strain>
    </source>
</reference>
<evidence type="ECO:0000256" key="1">
    <source>
        <dbReference type="ARBA" id="ARBA00022793"/>
    </source>
</evidence>
<dbReference type="EMBL" id="BAABUK010000011">
    <property type="protein sequence ID" value="GAA5811861.1"/>
    <property type="molecule type" value="Genomic_DNA"/>
</dbReference>
<keyword evidence="1" id="KW-0210">Decarboxylase</keyword>
<organism evidence="3 4">
    <name type="scientific">Mucor flavus</name>
    <dbReference type="NCBI Taxonomy" id="439312"/>
    <lineage>
        <taxon>Eukaryota</taxon>
        <taxon>Fungi</taxon>
        <taxon>Fungi incertae sedis</taxon>
        <taxon>Mucoromycota</taxon>
        <taxon>Mucoromycotina</taxon>
        <taxon>Mucoromycetes</taxon>
        <taxon>Mucorales</taxon>
        <taxon>Mucorineae</taxon>
        <taxon>Mucoraceae</taxon>
        <taxon>Mucor</taxon>
    </lineage>
</organism>
<dbReference type="Pfam" id="PF02666">
    <property type="entry name" value="PS_Dcarbxylase"/>
    <property type="match status" value="1"/>
</dbReference>
<dbReference type="PANTHER" id="PTHR10067">
    <property type="entry name" value="PHOSPHATIDYLSERINE DECARBOXYLASE"/>
    <property type="match status" value="1"/>
</dbReference>
<dbReference type="InterPro" id="IPR003817">
    <property type="entry name" value="PS_Dcarbxylase"/>
</dbReference>